<gene>
    <name evidence="3" type="ORF">CcrSC_gp166</name>
</gene>
<evidence type="ECO:0000313" key="4">
    <source>
        <dbReference type="Proteomes" id="UP000259683"/>
    </source>
</evidence>
<dbReference type="Pfam" id="PF13550">
    <property type="entry name" value="Phage-tail_3"/>
    <property type="match status" value="1"/>
</dbReference>
<name>A0A385EFZ1_9CAUD</name>
<dbReference type="Pfam" id="PF23666">
    <property type="entry name" value="Rcc01698_C"/>
    <property type="match status" value="1"/>
</dbReference>
<proteinExistence type="predicted"/>
<dbReference type="InterPro" id="IPR056490">
    <property type="entry name" value="Rcc01698_C"/>
</dbReference>
<dbReference type="Proteomes" id="UP000259683">
    <property type="component" value="Segment"/>
</dbReference>
<keyword evidence="4" id="KW-1185">Reference proteome</keyword>
<dbReference type="EMBL" id="MH588547">
    <property type="protein sequence ID" value="AXQ69748.1"/>
    <property type="molecule type" value="Genomic_DNA"/>
</dbReference>
<feature type="domain" description="Tip attachment protein J" evidence="1">
    <location>
        <begin position="648"/>
        <end position="820"/>
    </location>
</feature>
<evidence type="ECO:0000259" key="1">
    <source>
        <dbReference type="Pfam" id="PF13550"/>
    </source>
</evidence>
<feature type="domain" description="Rcc01698-like C-terminal" evidence="2">
    <location>
        <begin position="923"/>
        <end position="1018"/>
    </location>
</feature>
<accession>A0A385EFZ1</accession>
<protein>
    <submittedName>
        <fullName evidence="3">Gene transfer agent host specificity protein</fullName>
    </submittedName>
</protein>
<dbReference type="InterPro" id="IPR032876">
    <property type="entry name" value="J_dom"/>
</dbReference>
<reference evidence="3" key="2">
    <citation type="submission" date="2021-07" db="EMBL/GenBank/DDBJ databases">
        <title>Giant CbK-like Caulobacter bacteriophages have genetically divergent genomes.</title>
        <authorList>
            <person name="Wilson K."/>
            <person name="Ely B."/>
        </authorList>
    </citation>
    <scope>NUCLEOTIDE SEQUENCE</scope>
</reference>
<evidence type="ECO:0000313" key="3">
    <source>
        <dbReference type="EMBL" id="AXQ69748.1"/>
    </source>
</evidence>
<organism evidence="3 4">
    <name type="scientific">Caulobacter phage CcrSC</name>
    <dbReference type="NCBI Taxonomy" id="2283272"/>
    <lineage>
        <taxon>Viruses</taxon>
        <taxon>Duplodnaviria</taxon>
        <taxon>Heunggongvirae</taxon>
        <taxon>Uroviricota</taxon>
        <taxon>Caudoviricetes</taxon>
        <taxon>Jeanschmidtviridae</taxon>
        <taxon>Bertelyvirus</taxon>
        <taxon>Bertelyvirus SC</taxon>
    </lineage>
</organism>
<sequence length="1202" mass="134022">MADQLFSFATDNAAMIGVSYLFPSKGPRLKDLKMSASTYGAAIPIVFGVTRVPGNMIWGTKIKEHKRKKLSIAGKGGFYIKYTYTASVAFAFCKGPISQFRRIWADGKVIYDVTGASKKTNNDKYKIRFYLGNEEQNPNSTIEADLGVGNTPAFRGLAYMVIEDMPLEDFGNHIPQITAEVYNMQKFFDTPQVPVTAYVEDGTPRPLSYYGNAFSADVTRGYFYLTDPFFKNTGKTHLRRFSLNTGKEDMAILPAFINTAQGVGIYDDQSLLYLHAVKRDGTLFVSNGGLNNYVAASLIEPQGYNTIATQGMSDAFGRPNPILGLEVGYPPTDGSARTSAYSLSSSGQEMALWWGLFGDVTTFDITDPIQFQRVGGTTWPTRIGSVYHGVVVCGSIGLKTCQFYGAITSEEDADALYIDLYDITNGGGGPLLGRLERKFAGLGFMPYWIMYDESDPGILMVYSEGDQSVWMAKFSLEKMEWKWRKQVAYDARSLDPRLGRIVNGQYPWIQSTPFGPTDVAIYIIDTRTGSYVLPNNTADAPPELYAPEDIQSPYVSDEDYHGIPVDKPGLTAVGSQFFNWTNYSIVSVSTFAGVGDNRITFLGGKIGYCSLGFICDRLLRMAGLTSSQIDMSRLMDTEVLGYGWAQSTDLKSVLDQLKMIYLFDIVESDGKLTGFLRTEGGNDGLPVAQIKKAALGSTGPDAVDYWTETRLQEAEIPQKVSLTYLNYDRDFQESVAHSKRISSPARTMQSEQLVAIEANLVLKPAEAKERVNHMLYDQWNERTRHTTHLPWAYLDLDPSDWVEVRLDDDRTYADRIQRTEIGADFSIAVEAYGRDGGAYEPLEQEADGGVSPPQVIYDPGQAVPFVINTPLLRDSDDSGGNMSVFYYGVGNNTDRPFDGASLFRSINDLDYDELDTFDKEVEWGVTTIALPAPPTGDFALDWKTRLIIQPYTKSFELESITDDELWAGQNAALIGNEVIQFRDAVENSDGTWTIWNLLRGRRGTEYAAEAHVKGDRFIVLQNEGTLEKAGETIDVIGQFRYYKAVAKAQKLEDGLKQTLIYYPRDLMPYAPKDIRRTINGDGTMTFTWKRRTRMGGGLQDNTGTVPLNETTERYEIYIYVGYDFPFFFDISTGGIDPTLAVAQATTTTNSFVWNYSNLKNSLSLPVTFDVNLDRVTCIVYQVSSAVGRGFPGWRVIEPWRTF</sequence>
<evidence type="ECO:0000259" key="2">
    <source>
        <dbReference type="Pfam" id="PF23666"/>
    </source>
</evidence>
<reference evidence="3" key="1">
    <citation type="submission" date="2018-07" db="EMBL/GenBank/DDBJ databases">
        <authorList>
            <person name="Wilson K.M."/>
            <person name="Ely B."/>
        </authorList>
    </citation>
    <scope>NUCLEOTIDE SEQUENCE</scope>
</reference>